<dbReference type="Proteomes" id="UP000238274">
    <property type="component" value="Unassembled WGS sequence"/>
</dbReference>
<comment type="caution">
    <text evidence="2">The sequence shown here is derived from an EMBL/GenBank/DDBJ whole genome shotgun (WGS) entry which is preliminary data.</text>
</comment>
<dbReference type="Pfam" id="PF13741">
    <property type="entry name" value="MRP-S25"/>
    <property type="match status" value="1"/>
</dbReference>
<dbReference type="PANTHER" id="PTHR23146">
    <property type="entry name" value="LEO1 PROTEIN"/>
    <property type="match status" value="1"/>
</dbReference>
<dbReference type="OrthoDB" id="5542239at2759"/>
<reference evidence="3" key="2">
    <citation type="journal article" date="2018" name="BMC Genomics">
        <title>Genomic insights into host adaptation between the wheat stripe rust pathogen (Puccinia striiformis f. sp. tritici) and the barley stripe rust pathogen (Puccinia striiformis f. sp. hordei).</title>
        <authorList>
            <person name="Xia C."/>
            <person name="Wang M."/>
            <person name="Yin C."/>
            <person name="Cornejo O.E."/>
            <person name="Hulbert S.H."/>
            <person name="Chen X."/>
        </authorList>
    </citation>
    <scope>NUCLEOTIDE SEQUENCE [LARGE SCALE GENOMIC DNA]</scope>
    <source>
        <strain evidence="3">93TX-2</strain>
    </source>
</reference>
<evidence type="ECO:0000313" key="3">
    <source>
        <dbReference type="Proteomes" id="UP000238274"/>
    </source>
</evidence>
<feature type="region of interest" description="Disordered" evidence="1">
    <location>
        <begin position="524"/>
        <end position="546"/>
    </location>
</feature>
<dbReference type="GO" id="GO:1990269">
    <property type="term" value="F:RNA polymerase II C-terminal domain phosphoserine binding"/>
    <property type="evidence" value="ECO:0007669"/>
    <property type="project" value="TreeGrafter"/>
</dbReference>
<dbReference type="GO" id="GO:0006368">
    <property type="term" value="P:transcription elongation by RNA polymerase II"/>
    <property type="evidence" value="ECO:0007669"/>
    <property type="project" value="InterPro"/>
</dbReference>
<accession>A0A2S4UHR2</accession>
<reference evidence="3" key="3">
    <citation type="journal article" date="2018" name="Mol. Plant Microbe Interact.">
        <title>Genome sequence resources for the wheat stripe rust pathogen (Puccinia striiformis f. sp. tritici) and the barley stripe rust pathogen (Puccinia striiformis f. sp. hordei).</title>
        <authorList>
            <person name="Xia C."/>
            <person name="Wang M."/>
            <person name="Yin C."/>
            <person name="Cornejo O.E."/>
            <person name="Hulbert S.H."/>
            <person name="Chen X."/>
        </authorList>
    </citation>
    <scope>NUCLEOTIDE SEQUENCE [LARGE SCALE GENOMIC DNA]</scope>
    <source>
        <strain evidence="3">93TX-2</strain>
    </source>
</reference>
<proteinExistence type="predicted"/>
<dbReference type="GO" id="GO:0003735">
    <property type="term" value="F:structural constituent of ribosome"/>
    <property type="evidence" value="ECO:0007669"/>
    <property type="project" value="InterPro"/>
</dbReference>
<name>A0A2S4UHR2_9BASI</name>
<evidence type="ECO:0000313" key="2">
    <source>
        <dbReference type="EMBL" id="POV96835.1"/>
    </source>
</evidence>
<sequence>MISCSGPEIHKVTDEMIRGDAFSYGPLDVSLFDKLQDMKDNRKDAVQKNEIHKQISASLEYGLLKQPPRSYPALINYPPNPTPSQDALSNQKKKNMEPIKWILKDKLRKAFFRDHPFEAYRPVSLVEESAQHLVNKVNRDHSNIDRLDQISCKPSPEDCIEYAERLYVNKGYNLNQAYKISVSEFRTLRFEEQIRTSFARQEAEYYSTPPNTNRAEDIQSDKKTDGHVWGRDLIKRSVEIQDKFIIESNAKSTRKSIDRSNSRSALPSKTVDDHNLQNRLIGSRVKNDPREEEQALDLEEDLFGGEEDDEEEEEILPDDEDDEQDNENENKRNELEYEEDQDSHLPLPSRNLHIAEAPLPNLPFPTPSDGKHWDLRIPNFLSFNPLPFTDEEFLNEESNESNENDGTRLLTDQNSIRWRWQKDKEGNPVKQSNARVISWEDGSQSLQVGTELFDMISTIDRRQNSSNQVSSQGLTYLFAQHSDLKLLEAQASITGQISLRPYSLNSLTHRIIVANRSLLKANSQRQTSLKVCTDDPEKEKIDKEAEEERKLKDLKKLDAKLARQQNSSKYSNNLIDGPGSRIPVGVRKRRFNAPLLSDEGEFDQPDEEEEEEEEEEDQYEEEMEEEEDGQDPRTVDHGSTQLTELELADQKLEEHESLNRKKKRAIDRNRIGSVKPSSKPALPPPTMTTTTTAAAPVTTITKRKLIIASDDED</sequence>
<feature type="compositionally biased region" description="Acidic residues" evidence="1">
    <location>
        <begin position="294"/>
        <end position="327"/>
    </location>
</feature>
<dbReference type="VEuPathDB" id="FungiDB:PSHT_14906"/>
<feature type="compositionally biased region" description="Basic and acidic residues" evidence="1">
    <location>
        <begin position="648"/>
        <end position="659"/>
    </location>
</feature>
<dbReference type="InterPro" id="IPR007149">
    <property type="entry name" value="Leo1"/>
</dbReference>
<dbReference type="PANTHER" id="PTHR23146:SF0">
    <property type="entry name" value="RNA POLYMERASE-ASSOCIATED PROTEIN LEO1"/>
    <property type="match status" value="1"/>
</dbReference>
<feature type="compositionally biased region" description="Polar residues" evidence="1">
    <location>
        <begin position="564"/>
        <end position="574"/>
    </location>
</feature>
<keyword evidence="3" id="KW-1185">Reference proteome</keyword>
<feature type="compositionally biased region" description="Basic and acidic residues" evidence="1">
    <location>
        <begin position="214"/>
        <end position="223"/>
    </location>
</feature>
<dbReference type="GO" id="GO:0016593">
    <property type="term" value="C:Cdc73/Paf1 complex"/>
    <property type="evidence" value="ECO:0007669"/>
    <property type="project" value="InterPro"/>
</dbReference>
<protein>
    <submittedName>
        <fullName evidence="2">Uncharacterized protein</fullName>
    </submittedName>
</protein>
<dbReference type="Pfam" id="PF04004">
    <property type="entry name" value="Leo1"/>
    <property type="match status" value="1"/>
</dbReference>
<dbReference type="InterPro" id="IPR016939">
    <property type="entry name" value="Ribosomal_mS23_fun"/>
</dbReference>
<feature type="region of interest" description="Disordered" evidence="1">
    <location>
        <begin position="251"/>
        <end position="346"/>
    </location>
</feature>
<feature type="region of interest" description="Disordered" evidence="1">
    <location>
        <begin position="562"/>
        <end position="695"/>
    </location>
</feature>
<evidence type="ECO:0000256" key="1">
    <source>
        <dbReference type="SAM" id="MobiDB-lite"/>
    </source>
</evidence>
<dbReference type="GO" id="GO:0005763">
    <property type="term" value="C:mitochondrial small ribosomal subunit"/>
    <property type="evidence" value="ECO:0007669"/>
    <property type="project" value="InterPro"/>
</dbReference>
<dbReference type="AlphaFoldDB" id="A0A2S4UHR2"/>
<dbReference type="GO" id="GO:0032968">
    <property type="term" value="P:positive regulation of transcription elongation by RNA polymerase II"/>
    <property type="evidence" value="ECO:0007669"/>
    <property type="project" value="TreeGrafter"/>
</dbReference>
<feature type="compositionally biased region" description="Acidic residues" evidence="1">
    <location>
        <begin position="598"/>
        <end position="629"/>
    </location>
</feature>
<organism evidence="2 3">
    <name type="scientific">Puccinia striiformis</name>
    <dbReference type="NCBI Taxonomy" id="27350"/>
    <lineage>
        <taxon>Eukaryota</taxon>
        <taxon>Fungi</taxon>
        <taxon>Dikarya</taxon>
        <taxon>Basidiomycota</taxon>
        <taxon>Pucciniomycotina</taxon>
        <taxon>Pucciniomycetes</taxon>
        <taxon>Pucciniales</taxon>
        <taxon>Pucciniaceae</taxon>
        <taxon>Puccinia</taxon>
    </lineage>
</organism>
<reference evidence="2 3" key="1">
    <citation type="submission" date="2017-12" db="EMBL/GenBank/DDBJ databases">
        <title>Gene loss provides genomic basis for host adaptation in cereal stripe rust fungi.</title>
        <authorList>
            <person name="Xia C."/>
        </authorList>
    </citation>
    <scope>NUCLEOTIDE SEQUENCE [LARGE SCALE GENOMIC DNA]</scope>
    <source>
        <strain evidence="2 3">93TX-2</strain>
    </source>
</reference>
<gene>
    <name evidence="2" type="ORF">PSHT_14906</name>
</gene>
<feature type="region of interest" description="Disordered" evidence="1">
    <location>
        <begin position="201"/>
        <end position="223"/>
    </location>
</feature>
<feature type="compositionally biased region" description="Basic and acidic residues" evidence="1">
    <location>
        <begin position="532"/>
        <end position="546"/>
    </location>
</feature>
<dbReference type="VEuPathDB" id="FungiDB:PSTT_07071"/>
<dbReference type="EMBL" id="PKSM01000355">
    <property type="protein sequence ID" value="POV96835.1"/>
    <property type="molecule type" value="Genomic_DNA"/>
</dbReference>